<feature type="compositionally biased region" description="Acidic residues" evidence="2">
    <location>
        <begin position="127"/>
        <end position="136"/>
    </location>
</feature>
<proteinExistence type="inferred from homology"/>
<dbReference type="Gene3D" id="3.10.20.550">
    <property type="entry name" value="ASAP complex, SAP18 subunit"/>
    <property type="match status" value="1"/>
</dbReference>
<gene>
    <name evidence="3" type="ORF">VTK73DRAFT_9810</name>
</gene>
<dbReference type="InterPro" id="IPR010516">
    <property type="entry name" value="SAP18"/>
</dbReference>
<dbReference type="EMBL" id="JAZHXJ010000086">
    <property type="protein sequence ID" value="KAL1875749.1"/>
    <property type="molecule type" value="Genomic_DNA"/>
</dbReference>
<accession>A0ABR3XJG2</accession>
<evidence type="ECO:0000256" key="1">
    <source>
        <dbReference type="ARBA" id="ARBA00009143"/>
    </source>
</evidence>
<keyword evidence="4" id="KW-1185">Reference proteome</keyword>
<dbReference type="PANTHER" id="PTHR13082">
    <property type="entry name" value="SAP18"/>
    <property type="match status" value="1"/>
</dbReference>
<evidence type="ECO:0000313" key="3">
    <source>
        <dbReference type="EMBL" id="KAL1875749.1"/>
    </source>
</evidence>
<evidence type="ECO:0008006" key="5">
    <source>
        <dbReference type="Google" id="ProtNLM"/>
    </source>
</evidence>
<sequence length="303" mass="32075">MKPNQAMEASSDQLDRTATTPFLLKLFYRTGAFHRPEEFTSASHLPPHLSIYAWPSTTLSELSHHLAAANPPILPDPAVGTRLAFRLLYPDARGAGPRGQGRYVIKDLGSLVIGEGGPGAAEHPSDDNAEEQEQEEGGNRRANSASTSYENGDAHPPGLAAAAVAESSASRKTLAEAKLVVGDYVSCAILPPVAATGAVSPASAARTGRGSGVGEAPPAPPTPVASSRFGVGREGGAWGRGRGGRGGRGVGHFGDRDRTNDWDRDRLRDRERDDDFGPSGEWRRGERLPDGPPSRPRGRGPRW</sequence>
<comment type="caution">
    <text evidence="3">The sequence shown here is derived from an EMBL/GenBank/DDBJ whole genome shotgun (WGS) entry which is preliminary data.</text>
</comment>
<dbReference type="PANTHER" id="PTHR13082:SF0">
    <property type="entry name" value="HISTONE DEACETYLASE COMPLEX SUBUNIT SAP18"/>
    <property type="match status" value="1"/>
</dbReference>
<feature type="compositionally biased region" description="Gly residues" evidence="2">
    <location>
        <begin position="232"/>
        <end position="252"/>
    </location>
</feature>
<comment type="similarity">
    <text evidence="1">Belongs to the SAP18 family.</text>
</comment>
<protein>
    <recommendedName>
        <fullName evidence="5">Histone deacetylase complex subunit SAP18</fullName>
    </recommendedName>
</protein>
<dbReference type="Proteomes" id="UP001586593">
    <property type="component" value="Unassembled WGS sequence"/>
</dbReference>
<reference evidence="3 4" key="1">
    <citation type="journal article" date="2024" name="Commun. Biol.">
        <title>Comparative genomic analysis of thermophilic fungi reveals convergent evolutionary adaptations and gene losses.</title>
        <authorList>
            <person name="Steindorff A.S."/>
            <person name="Aguilar-Pontes M.V."/>
            <person name="Robinson A.J."/>
            <person name="Andreopoulos B."/>
            <person name="LaButti K."/>
            <person name="Kuo A."/>
            <person name="Mondo S."/>
            <person name="Riley R."/>
            <person name="Otillar R."/>
            <person name="Haridas S."/>
            <person name="Lipzen A."/>
            <person name="Grimwood J."/>
            <person name="Schmutz J."/>
            <person name="Clum A."/>
            <person name="Reid I.D."/>
            <person name="Moisan M.C."/>
            <person name="Butler G."/>
            <person name="Nguyen T.T.M."/>
            <person name="Dewar K."/>
            <person name="Conant G."/>
            <person name="Drula E."/>
            <person name="Henrissat B."/>
            <person name="Hansel C."/>
            <person name="Singer S."/>
            <person name="Hutchinson M.I."/>
            <person name="de Vries R.P."/>
            <person name="Natvig D.O."/>
            <person name="Powell A.J."/>
            <person name="Tsang A."/>
            <person name="Grigoriev I.V."/>
        </authorList>
    </citation>
    <scope>NUCLEOTIDE SEQUENCE [LARGE SCALE GENOMIC DNA]</scope>
    <source>
        <strain evidence="3 4">ATCC 24622</strain>
    </source>
</reference>
<evidence type="ECO:0000313" key="4">
    <source>
        <dbReference type="Proteomes" id="UP001586593"/>
    </source>
</evidence>
<feature type="compositionally biased region" description="Basic and acidic residues" evidence="2">
    <location>
        <begin position="253"/>
        <end position="289"/>
    </location>
</feature>
<name>A0ABR3XJG2_9PEZI</name>
<feature type="region of interest" description="Disordered" evidence="2">
    <location>
        <begin position="115"/>
        <end position="157"/>
    </location>
</feature>
<feature type="region of interest" description="Disordered" evidence="2">
    <location>
        <begin position="203"/>
        <end position="303"/>
    </location>
</feature>
<dbReference type="Pfam" id="PF06487">
    <property type="entry name" value="SAP18"/>
    <property type="match status" value="1"/>
</dbReference>
<organism evidence="3 4">
    <name type="scientific">Phialemonium thermophilum</name>
    <dbReference type="NCBI Taxonomy" id="223376"/>
    <lineage>
        <taxon>Eukaryota</taxon>
        <taxon>Fungi</taxon>
        <taxon>Dikarya</taxon>
        <taxon>Ascomycota</taxon>
        <taxon>Pezizomycotina</taxon>
        <taxon>Sordariomycetes</taxon>
        <taxon>Sordariomycetidae</taxon>
        <taxon>Cephalothecales</taxon>
        <taxon>Cephalothecaceae</taxon>
        <taxon>Phialemonium</taxon>
    </lineage>
</organism>
<evidence type="ECO:0000256" key="2">
    <source>
        <dbReference type="SAM" id="MobiDB-lite"/>
    </source>
</evidence>
<dbReference type="InterPro" id="IPR042534">
    <property type="entry name" value="SAP18_sf"/>
</dbReference>